<dbReference type="SUPFAM" id="SSF89550">
    <property type="entry name" value="PHP domain-like"/>
    <property type="match status" value="1"/>
</dbReference>
<dbReference type="InterPro" id="IPR016195">
    <property type="entry name" value="Pol/histidinol_Pase-like"/>
</dbReference>
<gene>
    <name evidence="6" type="ORF">AF333_02560</name>
    <name evidence="7" type="ORF">SAMN04487909_10481</name>
</gene>
<evidence type="ECO:0000313" key="7">
    <source>
        <dbReference type="EMBL" id="SDI45667.1"/>
    </source>
</evidence>
<dbReference type="OrthoDB" id="9788539at2"/>
<evidence type="ECO:0000313" key="9">
    <source>
        <dbReference type="Proteomes" id="UP000182836"/>
    </source>
</evidence>
<keyword evidence="2 5" id="KW-0378">Hydrolase</keyword>
<dbReference type="Gene3D" id="3.20.20.140">
    <property type="entry name" value="Metal-dependent hydrolases"/>
    <property type="match status" value="1"/>
</dbReference>
<evidence type="ECO:0000256" key="4">
    <source>
        <dbReference type="ARBA" id="ARBA00051722"/>
    </source>
</evidence>
<dbReference type="STRING" id="47500.AF333_02560"/>
<dbReference type="EC" id="3.1.3.48" evidence="5"/>
<keyword evidence="8" id="KW-1185">Reference proteome</keyword>
<dbReference type="GO" id="GO:0030145">
    <property type="term" value="F:manganese ion binding"/>
    <property type="evidence" value="ECO:0007669"/>
    <property type="project" value="UniProtKB-UniRule"/>
</dbReference>
<evidence type="ECO:0000256" key="2">
    <source>
        <dbReference type="ARBA" id="ARBA00022801"/>
    </source>
</evidence>
<comment type="similarity">
    <text evidence="1 5">Belongs to the metallo-dependent hydrolases superfamily. CpsB/CapC family.</text>
</comment>
<name>A0A0D1W1N7_ANEMI</name>
<evidence type="ECO:0000313" key="8">
    <source>
        <dbReference type="Proteomes" id="UP000037269"/>
    </source>
</evidence>
<evidence type="ECO:0000313" key="6">
    <source>
        <dbReference type="EMBL" id="KON94541.1"/>
    </source>
</evidence>
<dbReference type="Proteomes" id="UP000182836">
    <property type="component" value="Unassembled WGS sequence"/>
</dbReference>
<proteinExistence type="inferred from homology"/>
<evidence type="ECO:0000256" key="3">
    <source>
        <dbReference type="ARBA" id="ARBA00022912"/>
    </source>
</evidence>
<evidence type="ECO:0000256" key="5">
    <source>
        <dbReference type="PIRNR" id="PIRNR016557"/>
    </source>
</evidence>
<keyword evidence="3 5" id="KW-0904">Protein phosphatase</keyword>
<dbReference type="EMBL" id="FNED01000004">
    <property type="protein sequence ID" value="SDI45667.1"/>
    <property type="molecule type" value="Genomic_DNA"/>
</dbReference>
<dbReference type="EMBL" id="LGUG01000004">
    <property type="protein sequence ID" value="KON94541.1"/>
    <property type="molecule type" value="Genomic_DNA"/>
</dbReference>
<organism evidence="6 8">
    <name type="scientific">Aneurinibacillus migulanus</name>
    <name type="common">Bacillus migulanus</name>
    <dbReference type="NCBI Taxonomy" id="47500"/>
    <lineage>
        <taxon>Bacteria</taxon>
        <taxon>Bacillati</taxon>
        <taxon>Bacillota</taxon>
        <taxon>Bacilli</taxon>
        <taxon>Bacillales</taxon>
        <taxon>Paenibacillaceae</taxon>
        <taxon>Aneurinibacillus group</taxon>
        <taxon>Aneurinibacillus</taxon>
    </lineage>
</organism>
<comment type="catalytic activity">
    <reaction evidence="4 5">
        <text>O-phospho-L-tyrosyl-[protein] + H2O = L-tyrosyl-[protein] + phosphate</text>
        <dbReference type="Rhea" id="RHEA:10684"/>
        <dbReference type="Rhea" id="RHEA-COMP:10136"/>
        <dbReference type="Rhea" id="RHEA-COMP:20101"/>
        <dbReference type="ChEBI" id="CHEBI:15377"/>
        <dbReference type="ChEBI" id="CHEBI:43474"/>
        <dbReference type="ChEBI" id="CHEBI:46858"/>
        <dbReference type="ChEBI" id="CHEBI:61978"/>
        <dbReference type="EC" id="3.1.3.48"/>
    </reaction>
</comment>
<accession>A0A0D1W1N7</accession>
<dbReference type="PANTHER" id="PTHR39181">
    <property type="entry name" value="TYROSINE-PROTEIN PHOSPHATASE YWQE"/>
    <property type="match status" value="1"/>
</dbReference>
<dbReference type="PANTHER" id="PTHR39181:SF1">
    <property type="entry name" value="TYROSINE-PROTEIN PHOSPHATASE YWQE"/>
    <property type="match status" value="1"/>
</dbReference>
<dbReference type="GeneID" id="42304095"/>
<protein>
    <recommendedName>
        <fullName evidence="5">Tyrosine-protein phosphatase</fullName>
        <ecNumber evidence="5">3.1.3.48</ecNumber>
    </recommendedName>
</protein>
<reference evidence="7 9" key="2">
    <citation type="submission" date="2016-10" db="EMBL/GenBank/DDBJ databases">
        <authorList>
            <person name="de Groot N.N."/>
        </authorList>
    </citation>
    <scope>NUCLEOTIDE SEQUENCE [LARGE SCALE GENOMIC DNA]</scope>
    <source>
        <strain evidence="7 9">DSM 2895</strain>
    </source>
</reference>
<dbReference type="InterPro" id="IPR016667">
    <property type="entry name" value="Caps_polysacc_synth_CpsB/CapC"/>
</dbReference>
<dbReference type="Pfam" id="PF19567">
    <property type="entry name" value="CpsB_CapC"/>
    <property type="match status" value="1"/>
</dbReference>
<evidence type="ECO:0000256" key="1">
    <source>
        <dbReference type="ARBA" id="ARBA00005750"/>
    </source>
</evidence>
<dbReference type="PATRIC" id="fig|47500.8.peg.2856"/>
<dbReference type="RefSeq" id="WP_043067587.1">
    <property type="nucleotide sequence ID" value="NZ_BJOA01000123.1"/>
</dbReference>
<dbReference type="PIRSF" id="PIRSF016557">
    <property type="entry name" value="Caps_synth_CpsB"/>
    <property type="match status" value="1"/>
</dbReference>
<sequence length="262" mass="29980">MNVDIHNHILWGLDDGAQSPEETLALARDAVQNGITHVIATPHHMDGKYENPASSIMQRVDEANRLLTEHEVPLTILPGMELHLYGEIVQDFQAAKQTLLTLNHTQSYVLLELPYDHVPAYTERLLFDLQMEGYIPVIAHPERNHAIRERPSTLYRMVERGVLAQITAASVAGKFSDKYQEISRKLIEHNLIHFIASDAHNVTRRGFALKAAYEWIDHKLGQQYTRFFQENACRLISGRDIAAPSPLPFERKKKRKKFLGLF</sequence>
<reference evidence="6 8" key="1">
    <citation type="submission" date="2015-07" db="EMBL/GenBank/DDBJ databases">
        <title>Fjat-14205 dsm 2895.</title>
        <authorList>
            <person name="Liu B."/>
            <person name="Wang J."/>
            <person name="Zhu Y."/>
            <person name="Liu G."/>
            <person name="Chen Q."/>
            <person name="Chen Z."/>
            <person name="Lan J."/>
            <person name="Che J."/>
            <person name="Ge C."/>
            <person name="Shi H."/>
            <person name="Pan Z."/>
            <person name="Liu X."/>
        </authorList>
    </citation>
    <scope>NUCLEOTIDE SEQUENCE [LARGE SCALE GENOMIC DNA]</scope>
    <source>
        <strain evidence="6 8">DSM 2895</strain>
    </source>
</reference>
<dbReference type="AlphaFoldDB" id="A0A0D1W1N7"/>
<dbReference type="Proteomes" id="UP000037269">
    <property type="component" value="Unassembled WGS sequence"/>
</dbReference>
<dbReference type="GO" id="GO:0004725">
    <property type="term" value="F:protein tyrosine phosphatase activity"/>
    <property type="evidence" value="ECO:0007669"/>
    <property type="project" value="UniProtKB-UniRule"/>
</dbReference>